<evidence type="ECO:0000313" key="2">
    <source>
        <dbReference type="EMBL" id="BBE50499.1"/>
    </source>
</evidence>
<accession>A0A2Z6GAV5</accession>
<protein>
    <submittedName>
        <fullName evidence="2">Uncharacterized protein</fullName>
    </submittedName>
</protein>
<name>A0A2Z6GAV5_9PROT</name>
<evidence type="ECO:0000313" key="3">
    <source>
        <dbReference type="Proteomes" id="UP000033070"/>
    </source>
</evidence>
<keyword evidence="1" id="KW-1133">Transmembrane helix</keyword>
<keyword evidence="1" id="KW-0812">Transmembrane</keyword>
<dbReference type="EMBL" id="AP018738">
    <property type="protein sequence ID" value="BBE50499.1"/>
    <property type="molecule type" value="Genomic_DNA"/>
</dbReference>
<gene>
    <name evidence="2" type="ORF">OYT1_ch0937</name>
</gene>
<dbReference type="KEGG" id="fam:OYT1_ch0937"/>
<dbReference type="Proteomes" id="UP000033070">
    <property type="component" value="Chromosome"/>
</dbReference>
<dbReference type="STRING" id="1188319.OYT1_01805"/>
<keyword evidence="3" id="KW-1185">Reference proteome</keyword>
<sequence>MVDDNKLHALADDDDAWLASLSGRARPLEGDREVQVLRDLMIENERQSASRENVEHDWHQLRFALKREERMVRPRWFNGAQFAQAAMLLVAIVGVYQIAPREDASVLVSEVSDEPIMRGKYTQEIYSPEPSVLAKQWYGRLQELHVPVQLKSTAESTELKVELTYPVPEAVRDVFAQEEIRLPERGDLYLLFYQQATTE</sequence>
<keyword evidence="1" id="KW-0472">Membrane</keyword>
<dbReference type="RefSeq" id="WP_062626970.1">
    <property type="nucleotide sequence ID" value="NZ_AP018738.1"/>
</dbReference>
<dbReference type="AlphaFoldDB" id="A0A2Z6GAV5"/>
<proteinExistence type="predicted"/>
<feature type="transmembrane region" description="Helical" evidence="1">
    <location>
        <begin position="76"/>
        <end position="99"/>
    </location>
</feature>
<reference evidence="2 3" key="1">
    <citation type="submission" date="2018-06" db="EMBL/GenBank/DDBJ databases">
        <title>OYT1 Genome Sequencing.</title>
        <authorList>
            <person name="Kato S."/>
            <person name="Itoh T."/>
            <person name="Ohkuma M."/>
        </authorList>
    </citation>
    <scope>NUCLEOTIDE SEQUENCE [LARGE SCALE GENOMIC DNA]</scope>
    <source>
        <strain evidence="2 3">OYT1</strain>
    </source>
</reference>
<organism evidence="2 3">
    <name type="scientific">Ferriphaselus amnicola</name>
    <dbReference type="NCBI Taxonomy" id="1188319"/>
    <lineage>
        <taxon>Bacteria</taxon>
        <taxon>Pseudomonadati</taxon>
        <taxon>Pseudomonadota</taxon>
        <taxon>Betaproteobacteria</taxon>
        <taxon>Nitrosomonadales</taxon>
        <taxon>Gallionellaceae</taxon>
        <taxon>Ferriphaselus</taxon>
    </lineage>
</organism>
<evidence type="ECO:0000256" key="1">
    <source>
        <dbReference type="SAM" id="Phobius"/>
    </source>
</evidence>